<reference evidence="1 2" key="1">
    <citation type="submission" date="2018-01" db="EMBL/GenBank/DDBJ databases">
        <title>The whole genome sequencing and assembly of Halobacillus litoralis ERB031 strain.</title>
        <authorList>
            <person name="Lee S.-J."/>
            <person name="Park M.-K."/>
            <person name="Kim J.-Y."/>
            <person name="Lee Y.-J."/>
            <person name="Yi H."/>
            <person name="Bahn Y.-S."/>
            <person name="Kim J.F."/>
            <person name="Lee D.-W."/>
        </authorList>
    </citation>
    <scope>NUCLEOTIDE SEQUENCE [LARGE SCALE GENOMIC DNA]</scope>
    <source>
        <strain evidence="1 2">ERB 031</strain>
        <plasmid evidence="2">pldw-31</plasmid>
    </source>
</reference>
<sequence>MLKQTEIMEVNHQIHLGKLMERGPLESDLNRDKQWAFLFSFGHISDYGALLSEEERCVIYSNCIDIKWLWNWIALYPPLHQPTGDYIPLDKCMAKALQEMAKEYGVHSIVISDSLSNNEEYIYPITGVWIMSVQKSFAYLIKEVERMGGNPETIVQLIVRGIQSE</sequence>
<keyword evidence="1" id="KW-0614">Plasmid</keyword>
<gene>
    <name evidence="1" type="ORF">HLI_21110</name>
</gene>
<evidence type="ECO:0000313" key="1">
    <source>
        <dbReference type="EMBL" id="QAS54759.1"/>
    </source>
</evidence>
<dbReference type="RefSeq" id="WP_128526988.1">
    <property type="nucleotide sequence ID" value="NZ_CP026119.1"/>
</dbReference>
<accession>A0A410MJ53</accession>
<evidence type="ECO:0000313" key="2">
    <source>
        <dbReference type="Proteomes" id="UP000287756"/>
    </source>
</evidence>
<dbReference type="EMBL" id="CP026119">
    <property type="protein sequence ID" value="QAS54759.1"/>
    <property type="molecule type" value="Genomic_DNA"/>
</dbReference>
<name>A0A410MJ53_9BACI</name>
<dbReference type="Proteomes" id="UP000287756">
    <property type="component" value="Plasmid pLDW-31"/>
</dbReference>
<protein>
    <submittedName>
        <fullName evidence="1">Uncharacterized protein</fullName>
    </submittedName>
</protein>
<organism evidence="1 2">
    <name type="scientific">Halobacillus litoralis</name>
    <dbReference type="NCBI Taxonomy" id="45668"/>
    <lineage>
        <taxon>Bacteria</taxon>
        <taxon>Bacillati</taxon>
        <taxon>Bacillota</taxon>
        <taxon>Bacilli</taxon>
        <taxon>Bacillales</taxon>
        <taxon>Bacillaceae</taxon>
        <taxon>Halobacillus</taxon>
    </lineage>
</organism>
<geneLocation type="plasmid" evidence="2">
    <name>pldw-31</name>
</geneLocation>
<proteinExistence type="predicted"/>
<dbReference type="KEGG" id="hli:HLI_21110"/>
<dbReference type="AlphaFoldDB" id="A0A410MJ53"/>